<dbReference type="AlphaFoldDB" id="A0A0E3Z2E3"/>
<sequence length="91" mass="9397">MQVAYRAHNLFDAHLARHVLEDAGIPAFVFGENLLGAGGELPLFGILRVCVPDPCLADAESALQAAGLLGAGLPGEDPDPILEDDPGLLPA</sequence>
<dbReference type="PATRIC" id="fig|314722.6.peg.2585"/>
<dbReference type="KEGG" id="psuw:WQ53_11910"/>
<dbReference type="Pfam" id="PF09413">
    <property type="entry name" value="DUF2007"/>
    <property type="match status" value="1"/>
</dbReference>
<dbReference type="InterPro" id="IPR018551">
    <property type="entry name" value="DUF2007"/>
</dbReference>
<protein>
    <recommendedName>
        <fullName evidence="1">DUF2007 domain-containing protein</fullName>
    </recommendedName>
</protein>
<dbReference type="OrthoDB" id="6197669at2"/>
<dbReference type="Proteomes" id="UP000033067">
    <property type="component" value="Chromosome"/>
</dbReference>
<dbReference type="EMBL" id="CP011144">
    <property type="protein sequence ID" value="AKC87353.1"/>
    <property type="molecule type" value="Genomic_DNA"/>
</dbReference>
<dbReference type="InterPro" id="IPR011322">
    <property type="entry name" value="N-reg_PII-like_a/b"/>
</dbReference>
<evidence type="ECO:0000313" key="2">
    <source>
        <dbReference type="EMBL" id="AKC87353.1"/>
    </source>
</evidence>
<evidence type="ECO:0000259" key="1">
    <source>
        <dbReference type="Pfam" id="PF09413"/>
    </source>
</evidence>
<dbReference type="RefSeq" id="WP_052632637.1">
    <property type="nucleotide sequence ID" value="NZ_CP011144.1"/>
</dbReference>
<evidence type="ECO:0000313" key="3">
    <source>
        <dbReference type="Proteomes" id="UP000033067"/>
    </source>
</evidence>
<name>A0A0E3Z2E3_9GAMM</name>
<gene>
    <name evidence="2" type="ORF">WQ53_11910</name>
</gene>
<organism evidence="2 3">
    <name type="scientific">Pseudoxanthomonas suwonensis</name>
    <dbReference type="NCBI Taxonomy" id="314722"/>
    <lineage>
        <taxon>Bacteria</taxon>
        <taxon>Pseudomonadati</taxon>
        <taxon>Pseudomonadota</taxon>
        <taxon>Gammaproteobacteria</taxon>
        <taxon>Lysobacterales</taxon>
        <taxon>Lysobacteraceae</taxon>
        <taxon>Pseudoxanthomonas</taxon>
    </lineage>
</organism>
<dbReference type="SUPFAM" id="SSF54913">
    <property type="entry name" value="GlnB-like"/>
    <property type="match status" value="1"/>
</dbReference>
<keyword evidence="3" id="KW-1185">Reference proteome</keyword>
<accession>A0A0E3Z2E3</accession>
<dbReference type="Gene3D" id="3.30.70.790">
    <property type="entry name" value="UreE, C-terminal domain"/>
    <property type="match status" value="1"/>
</dbReference>
<feature type="domain" description="DUF2007" evidence="1">
    <location>
        <begin position="1"/>
        <end position="66"/>
    </location>
</feature>
<reference evidence="2 3" key="1">
    <citation type="journal article" date="2015" name="Genome Announc.">
        <title>Complete Genome Sequence of Pseudoxanthomonas suwonensis Strain J1, a Cellulose-Degrading Bacterium Isolated from Leaf- and Wood-Enriched Soil.</title>
        <authorList>
            <person name="Hou L."/>
            <person name="Jiang J."/>
            <person name="Xu Z."/>
            <person name="Zhou Y."/>
            <person name="Leung F.C."/>
        </authorList>
    </citation>
    <scope>NUCLEOTIDE SEQUENCE [LARGE SCALE GENOMIC DNA]</scope>
    <source>
        <strain evidence="2 3">J1</strain>
    </source>
</reference>
<proteinExistence type="predicted"/>